<dbReference type="EMBL" id="LT906449">
    <property type="protein sequence ID" value="SNV03775.1"/>
    <property type="molecule type" value="Genomic_DNA"/>
</dbReference>
<dbReference type="AlphaFoldDB" id="A0AAX2GWP2"/>
<protein>
    <submittedName>
        <fullName evidence="1">Uncharacterized protein</fullName>
    </submittedName>
</protein>
<name>A0AAX2GWP2_9FLAO</name>
<dbReference type="Proteomes" id="UP000215539">
    <property type="component" value="Chromosome 1"/>
</dbReference>
<sequence>MGKVKDILRVALRQNALYVPADVKPQKEVTAGSLALVKELKRYGFAVDEPLLHALNGARADYFRMVVSTIKEVLGIGLSWTPLVRDWEKPTGESAVDHLITLYFNVLKAQKSLPSPYWDDDEERFVGAVGYFPCGHYIPDGTFPVERYTGCPFCGRAVETSTKHYKGQGSKLRLLTLWRDTDAEAY</sequence>
<accession>A0AAX2GWP2</accession>
<evidence type="ECO:0000313" key="1">
    <source>
        <dbReference type="EMBL" id="SNV03775.1"/>
    </source>
</evidence>
<evidence type="ECO:0000313" key="2">
    <source>
        <dbReference type="Proteomes" id="UP000215539"/>
    </source>
</evidence>
<organism evidence="1 2">
    <name type="scientific">Capnocytophaga haemolytica</name>
    <dbReference type="NCBI Taxonomy" id="45243"/>
    <lineage>
        <taxon>Bacteria</taxon>
        <taxon>Pseudomonadati</taxon>
        <taxon>Bacteroidota</taxon>
        <taxon>Flavobacteriia</taxon>
        <taxon>Flavobacteriales</taxon>
        <taxon>Flavobacteriaceae</taxon>
        <taxon>Capnocytophaga</taxon>
    </lineage>
</organism>
<dbReference type="RefSeq" id="WP_231909928.1">
    <property type="nucleotide sequence ID" value="NZ_CP014227.1"/>
</dbReference>
<gene>
    <name evidence="1" type="ORF">SAMEA44541418_00317</name>
</gene>
<proteinExistence type="predicted"/>
<reference evidence="1 2" key="1">
    <citation type="submission" date="2017-06" db="EMBL/GenBank/DDBJ databases">
        <authorList>
            <consortium name="Pathogen Informatics"/>
        </authorList>
    </citation>
    <scope>NUCLEOTIDE SEQUENCE [LARGE SCALE GENOMIC DNA]</scope>
    <source>
        <strain evidence="1 2">NCTC12947</strain>
    </source>
</reference>